<dbReference type="InterPro" id="IPR022376">
    <property type="entry name" value="PQQ_CXXCW"/>
</dbReference>
<feature type="domain" description="Rhodanese" evidence="2">
    <location>
        <begin position="72"/>
        <end position="183"/>
    </location>
</feature>
<sequence>MKKIAVWLCLLFSGALLAQSGPNNHWLQAFEDSSELFSIDGYRLFRYRSPTPPSHDQAETLSTVQLLELQKTTPKPVLLDVQPLIWKNGLFIEKEPRLHIPGSIWTPNVGQGELDPAWETYFRHNLEKLTANNPDFPVVIYCTADCWMSWNAVKRAAQWGYSQLYWYRDGSDGWQEADQVLVKGKPEPFTLE</sequence>
<feature type="signal peptide" evidence="1">
    <location>
        <begin position="1"/>
        <end position="18"/>
    </location>
</feature>
<protein>
    <submittedName>
        <fullName evidence="3">PQQ-dependent catabolism-associated CXXCW motif protein</fullName>
    </submittedName>
</protein>
<dbReference type="EMBL" id="CP043869">
    <property type="protein sequence ID" value="QEQ95282.1"/>
    <property type="molecule type" value="Genomic_DNA"/>
</dbReference>
<proteinExistence type="predicted"/>
<evidence type="ECO:0000313" key="4">
    <source>
        <dbReference type="Proteomes" id="UP000324760"/>
    </source>
</evidence>
<dbReference type="AlphaFoldDB" id="A0A5P1R7M1"/>
<feature type="chain" id="PRO_5024842262" evidence="1">
    <location>
        <begin position="19"/>
        <end position="192"/>
    </location>
</feature>
<dbReference type="SUPFAM" id="SSF52821">
    <property type="entry name" value="Rhodanese/Cell cycle control phosphatase"/>
    <property type="match status" value="1"/>
</dbReference>
<evidence type="ECO:0000259" key="2">
    <source>
        <dbReference type="PROSITE" id="PS50206"/>
    </source>
</evidence>
<evidence type="ECO:0000313" key="3">
    <source>
        <dbReference type="EMBL" id="QEQ95282.1"/>
    </source>
</evidence>
<accession>A0A5P1R7M1</accession>
<dbReference type="InterPro" id="IPR001763">
    <property type="entry name" value="Rhodanese-like_dom"/>
</dbReference>
<dbReference type="PROSITE" id="PS50206">
    <property type="entry name" value="RHODANESE_3"/>
    <property type="match status" value="1"/>
</dbReference>
<keyword evidence="4" id="KW-1185">Reference proteome</keyword>
<dbReference type="Proteomes" id="UP000324760">
    <property type="component" value="Chromosome"/>
</dbReference>
<keyword evidence="1" id="KW-0732">Signal</keyword>
<evidence type="ECO:0000256" key="1">
    <source>
        <dbReference type="SAM" id="SignalP"/>
    </source>
</evidence>
<reference evidence="3 4" key="1">
    <citation type="journal article" date="2019" name="Biochem. Eng. J.">
        <title>Metabolic engineering of the marine bacteria Neptunomonas concharum for the production of acetoin and meso-2,3-butanediol from acetate.</title>
        <authorList>
            <person name="Li W."/>
            <person name="Pu N."/>
            <person name="Liu C.-X."/>
            <person name="Yuan Q.-P."/>
            <person name="Li Z.-J."/>
        </authorList>
    </citation>
    <scope>NUCLEOTIDE SEQUENCE [LARGE SCALE GENOMIC DNA]</scope>
    <source>
        <strain evidence="3 4">JCM17730</strain>
    </source>
</reference>
<dbReference type="NCBIfam" id="TIGR03865">
    <property type="entry name" value="PQQ_CXXCW"/>
    <property type="match status" value="1"/>
</dbReference>
<dbReference type="Gene3D" id="3.40.250.10">
    <property type="entry name" value="Rhodanese-like domain"/>
    <property type="match status" value="1"/>
</dbReference>
<gene>
    <name evidence="3" type="ORF">F0U83_00400</name>
</gene>
<dbReference type="RefSeq" id="WP_138985984.1">
    <property type="nucleotide sequence ID" value="NZ_CP043869.1"/>
</dbReference>
<organism evidence="3 4">
    <name type="scientific">Neptunomonas concharum</name>
    <dbReference type="NCBI Taxonomy" id="1031538"/>
    <lineage>
        <taxon>Bacteria</taxon>
        <taxon>Pseudomonadati</taxon>
        <taxon>Pseudomonadota</taxon>
        <taxon>Gammaproteobacteria</taxon>
        <taxon>Oceanospirillales</taxon>
        <taxon>Oceanospirillaceae</taxon>
        <taxon>Neptunomonas</taxon>
    </lineage>
</organism>
<dbReference type="KEGG" id="ncu:F0U83_00400"/>
<name>A0A5P1R7M1_9GAMM</name>
<dbReference type="CDD" id="cd00158">
    <property type="entry name" value="RHOD"/>
    <property type="match status" value="1"/>
</dbReference>
<dbReference type="OrthoDB" id="176845at2"/>
<dbReference type="Pfam" id="PF00581">
    <property type="entry name" value="Rhodanese"/>
    <property type="match status" value="1"/>
</dbReference>
<dbReference type="InterPro" id="IPR036873">
    <property type="entry name" value="Rhodanese-like_dom_sf"/>
</dbReference>